<dbReference type="SUPFAM" id="SSF46785">
    <property type="entry name" value="Winged helix' DNA-binding domain"/>
    <property type="match status" value="1"/>
</dbReference>
<dbReference type="InterPro" id="IPR018490">
    <property type="entry name" value="cNMP-bd_dom_sf"/>
</dbReference>
<dbReference type="SUPFAM" id="SSF51206">
    <property type="entry name" value="cAMP-binding domain-like"/>
    <property type="match status" value="1"/>
</dbReference>
<dbReference type="Proteomes" id="UP000294498">
    <property type="component" value="Unassembled WGS sequence"/>
</dbReference>
<sequence>MKKNKHTCDLSSCFLCKNCLPEWSPAIAAHRKNFEFRKGETIFREGDPVTGIYFVNSGVVKVHKKWDQDKELIIRFAAAGDVFGHRGLGKDSVYPISATALAPVVVCYIDLDFLNASLRTNYPFIYRLLQFFAEELQESEKRMRNLAHMQVKGRVAQALLALRDKFGTTPDRAIGFTLSRQDLASFTGTTYETVFRIMNELVKDRIVAVTGKDIRILDPVRLGLLTKEEPYSSPSIPI</sequence>
<dbReference type="SMART" id="SM00419">
    <property type="entry name" value="HTH_CRP"/>
    <property type="match status" value="1"/>
</dbReference>
<dbReference type="Gene3D" id="2.60.120.10">
    <property type="entry name" value="Jelly Rolls"/>
    <property type="match status" value="1"/>
</dbReference>
<dbReference type="PROSITE" id="PS51063">
    <property type="entry name" value="HTH_CRP_2"/>
    <property type="match status" value="1"/>
</dbReference>
<gene>
    <name evidence="6" type="ORF">EDB95_2037</name>
</gene>
<keyword evidence="1" id="KW-0805">Transcription regulation</keyword>
<dbReference type="AlphaFoldDB" id="A0A4R8DT00"/>
<feature type="domain" description="HTH crp-type" evidence="5">
    <location>
        <begin position="149"/>
        <end position="220"/>
    </location>
</feature>
<dbReference type="Pfam" id="PF00027">
    <property type="entry name" value="cNMP_binding"/>
    <property type="match status" value="1"/>
</dbReference>
<feature type="domain" description="Cyclic nucleotide-binding" evidence="4">
    <location>
        <begin position="36"/>
        <end position="135"/>
    </location>
</feature>
<organism evidence="6 7">
    <name type="scientific">Dinghuibacter silviterrae</name>
    <dbReference type="NCBI Taxonomy" id="1539049"/>
    <lineage>
        <taxon>Bacteria</taxon>
        <taxon>Pseudomonadati</taxon>
        <taxon>Bacteroidota</taxon>
        <taxon>Chitinophagia</taxon>
        <taxon>Chitinophagales</taxon>
        <taxon>Chitinophagaceae</taxon>
        <taxon>Dinghuibacter</taxon>
    </lineage>
</organism>
<dbReference type="InterPro" id="IPR000595">
    <property type="entry name" value="cNMP-bd_dom"/>
</dbReference>
<dbReference type="GO" id="GO:0005829">
    <property type="term" value="C:cytosol"/>
    <property type="evidence" value="ECO:0007669"/>
    <property type="project" value="TreeGrafter"/>
</dbReference>
<dbReference type="CDD" id="cd00038">
    <property type="entry name" value="CAP_ED"/>
    <property type="match status" value="1"/>
</dbReference>
<dbReference type="Gene3D" id="1.10.10.10">
    <property type="entry name" value="Winged helix-like DNA-binding domain superfamily/Winged helix DNA-binding domain"/>
    <property type="match status" value="1"/>
</dbReference>
<evidence type="ECO:0000259" key="5">
    <source>
        <dbReference type="PROSITE" id="PS51063"/>
    </source>
</evidence>
<dbReference type="PANTHER" id="PTHR24567">
    <property type="entry name" value="CRP FAMILY TRANSCRIPTIONAL REGULATORY PROTEIN"/>
    <property type="match status" value="1"/>
</dbReference>
<evidence type="ECO:0000313" key="6">
    <source>
        <dbReference type="EMBL" id="TDX01006.1"/>
    </source>
</evidence>
<dbReference type="InterPro" id="IPR036388">
    <property type="entry name" value="WH-like_DNA-bd_sf"/>
</dbReference>
<comment type="caution">
    <text evidence="6">The sequence shown here is derived from an EMBL/GenBank/DDBJ whole genome shotgun (WGS) entry which is preliminary data.</text>
</comment>
<dbReference type="InterPro" id="IPR012318">
    <property type="entry name" value="HTH_CRP"/>
</dbReference>
<dbReference type="PRINTS" id="PR00034">
    <property type="entry name" value="HTHCRP"/>
</dbReference>
<evidence type="ECO:0000313" key="7">
    <source>
        <dbReference type="Proteomes" id="UP000294498"/>
    </source>
</evidence>
<evidence type="ECO:0000256" key="3">
    <source>
        <dbReference type="ARBA" id="ARBA00023163"/>
    </source>
</evidence>
<dbReference type="InterPro" id="IPR014710">
    <property type="entry name" value="RmlC-like_jellyroll"/>
</dbReference>
<protein>
    <submittedName>
        <fullName evidence="6">CRP/FNR family transcriptional regulator</fullName>
    </submittedName>
</protein>
<dbReference type="PANTHER" id="PTHR24567:SF26">
    <property type="entry name" value="REGULATORY PROTEIN YEIL"/>
    <property type="match status" value="1"/>
</dbReference>
<reference evidence="6 7" key="1">
    <citation type="submission" date="2019-03" db="EMBL/GenBank/DDBJ databases">
        <title>Genomic Encyclopedia of Type Strains, Phase IV (KMG-IV): sequencing the most valuable type-strain genomes for metagenomic binning, comparative biology and taxonomic classification.</title>
        <authorList>
            <person name="Goeker M."/>
        </authorList>
    </citation>
    <scope>NUCLEOTIDE SEQUENCE [LARGE SCALE GENOMIC DNA]</scope>
    <source>
        <strain evidence="6 7">DSM 100059</strain>
    </source>
</reference>
<accession>A0A4R8DT00</accession>
<evidence type="ECO:0000256" key="1">
    <source>
        <dbReference type="ARBA" id="ARBA00023015"/>
    </source>
</evidence>
<evidence type="ECO:0000256" key="2">
    <source>
        <dbReference type="ARBA" id="ARBA00023125"/>
    </source>
</evidence>
<dbReference type="GO" id="GO:0003700">
    <property type="term" value="F:DNA-binding transcription factor activity"/>
    <property type="evidence" value="ECO:0007669"/>
    <property type="project" value="TreeGrafter"/>
</dbReference>
<dbReference type="SMART" id="SM00100">
    <property type="entry name" value="cNMP"/>
    <property type="match status" value="1"/>
</dbReference>
<dbReference type="OrthoDB" id="9127033at2"/>
<dbReference type="CDD" id="cd00092">
    <property type="entry name" value="HTH_CRP"/>
    <property type="match status" value="1"/>
</dbReference>
<dbReference type="GO" id="GO:0003677">
    <property type="term" value="F:DNA binding"/>
    <property type="evidence" value="ECO:0007669"/>
    <property type="project" value="UniProtKB-KW"/>
</dbReference>
<dbReference type="PROSITE" id="PS50042">
    <property type="entry name" value="CNMP_BINDING_3"/>
    <property type="match status" value="1"/>
</dbReference>
<dbReference type="RefSeq" id="WP_133993186.1">
    <property type="nucleotide sequence ID" value="NZ_SODV01000001.1"/>
</dbReference>
<dbReference type="InterPro" id="IPR050397">
    <property type="entry name" value="Env_Response_Regulators"/>
</dbReference>
<evidence type="ECO:0000259" key="4">
    <source>
        <dbReference type="PROSITE" id="PS50042"/>
    </source>
</evidence>
<name>A0A4R8DT00_9BACT</name>
<dbReference type="InterPro" id="IPR036390">
    <property type="entry name" value="WH_DNA-bd_sf"/>
</dbReference>
<keyword evidence="7" id="KW-1185">Reference proteome</keyword>
<proteinExistence type="predicted"/>
<dbReference type="EMBL" id="SODV01000001">
    <property type="protein sequence ID" value="TDX01006.1"/>
    <property type="molecule type" value="Genomic_DNA"/>
</dbReference>
<dbReference type="Pfam" id="PF13545">
    <property type="entry name" value="HTH_Crp_2"/>
    <property type="match status" value="1"/>
</dbReference>
<keyword evidence="2" id="KW-0238">DNA-binding</keyword>
<keyword evidence="3" id="KW-0804">Transcription</keyword>